<comment type="caution">
    <text evidence="4">The sequence shown here is derived from an EMBL/GenBank/DDBJ whole genome shotgun (WGS) entry which is preliminary data.</text>
</comment>
<name>A0ABW1KI63_9ACTN</name>
<feature type="domain" description="NAD(P)-binding" evidence="3">
    <location>
        <begin position="7"/>
        <end position="173"/>
    </location>
</feature>
<evidence type="ECO:0000256" key="1">
    <source>
        <dbReference type="ARBA" id="ARBA00022857"/>
    </source>
</evidence>
<evidence type="ECO:0000313" key="5">
    <source>
        <dbReference type="Proteomes" id="UP001596203"/>
    </source>
</evidence>
<keyword evidence="1" id="KW-0521">NADP</keyword>
<dbReference type="PANTHER" id="PTHR42748:SF3">
    <property type="entry name" value="BLL4366 PROTEIN"/>
    <property type="match status" value="1"/>
</dbReference>
<evidence type="ECO:0000256" key="2">
    <source>
        <dbReference type="SAM" id="MobiDB-lite"/>
    </source>
</evidence>
<dbReference type="PANTHER" id="PTHR42748">
    <property type="entry name" value="NITROGEN METABOLITE REPRESSION PROTEIN NMRA FAMILY MEMBER"/>
    <property type="match status" value="1"/>
</dbReference>
<reference evidence="5" key="1">
    <citation type="journal article" date="2019" name="Int. J. Syst. Evol. Microbiol.">
        <title>The Global Catalogue of Microorganisms (GCM) 10K type strain sequencing project: providing services to taxonomists for standard genome sequencing and annotation.</title>
        <authorList>
            <consortium name="The Broad Institute Genomics Platform"/>
            <consortium name="The Broad Institute Genome Sequencing Center for Infectious Disease"/>
            <person name="Wu L."/>
            <person name="Ma J."/>
        </authorList>
    </citation>
    <scope>NUCLEOTIDE SEQUENCE [LARGE SCALE GENOMIC DNA]</scope>
    <source>
        <strain evidence="5">ZS-35-S2</strain>
    </source>
</reference>
<dbReference type="SUPFAM" id="SSF51735">
    <property type="entry name" value="NAD(P)-binding Rossmann-fold domains"/>
    <property type="match status" value="1"/>
</dbReference>
<dbReference type="EMBL" id="JBHSPR010000042">
    <property type="protein sequence ID" value="MFC6021434.1"/>
    <property type="molecule type" value="Genomic_DNA"/>
</dbReference>
<dbReference type="InterPro" id="IPR036291">
    <property type="entry name" value="NAD(P)-bd_dom_sf"/>
</dbReference>
<evidence type="ECO:0000313" key="4">
    <source>
        <dbReference type="EMBL" id="MFC6021434.1"/>
    </source>
</evidence>
<dbReference type="Gene3D" id="3.40.50.720">
    <property type="entry name" value="NAD(P)-binding Rossmann-like Domain"/>
    <property type="match status" value="1"/>
</dbReference>
<dbReference type="Pfam" id="PF13460">
    <property type="entry name" value="NAD_binding_10"/>
    <property type="match status" value="1"/>
</dbReference>
<accession>A0ABW1KI63</accession>
<protein>
    <submittedName>
        <fullName evidence="4">SDR family oxidoreductase</fullName>
    </submittedName>
</protein>
<proteinExistence type="predicted"/>
<dbReference type="InterPro" id="IPR051164">
    <property type="entry name" value="NmrA-like_oxidored"/>
</dbReference>
<sequence>MRIAVAGATGNIGALTVSALERDGQDVVRISRSLGVDLSTGDGLDRALVGVDAVIDVTNGPATGYAETVAYFGTATRNLLAAGERAGVRHHVLLSIVGIDRVDGTAHYAGKREQERLVAAGPLPWTIVPATQFHDFAAMVAGWTERDGVATIAPLLVQPIAPEDVADVLAEIAAGEPQGRYADVAGPEPQDLVDMARRTNETRGHTVKLVPTWSAIFDPEMAGTVLLPGEGARIAPTTFDEWLVGQRQNHASNRHGIAEPLAEPGPESN</sequence>
<dbReference type="InterPro" id="IPR016040">
    <property type="entry name" value="NAD(P)-bd_dom"/>
</dbReference>
<keyword evidence="5" id="KW-1185">Reference proteome</keyword>
<organism evidence="4 5">
    <name type="scientific">Plantactinospora solaniradicis</name>
    <dbReference type="NCBI Taxonomy" id="1723736"/>
    <lineage>
        <taxon>Bacteria</taxon>
        <taxon>Bacillati</taxon>
        <taxon>Actinomycetota</taxon>
        <taxon>Actinomycetes</taxon>
        <taxon>Micromonosporales</taxon>
        <taxon>Micromonosporaceae</taxon>
        <taxon>Plantactinospora</taxon>
    </lineage>
</organism>
<dbReference type="RefSeq" id="WP_377429593.1">
    <property type="nucleotide sequence ID" value="NZ_JBHSPR010000042.1"/>
</dbReference>
<dbReference type="Proteomes" id="UP001596203">
    <property type="component" value="Unassembled WGS sequence"/>
</dbReference>
<feature type="region of interest" description="Disordered" evidence="2">
    <location>
        <begin position="250"/>
        <end position="269"/>
    </location>
</feature>
<gene>
    <name evidence="4" type="ORF">ACFP2T_35360</name>
</gene>
<evidence type="ECO:0000259" key="3">
    <source>
        <dbReference type="Pfam" id="PF13460"/>
    </source>
</evidence>